<keyword evidence="2" id="KW-0238">DNA-binding</keyword>
<proteinExistence type="predicted"/>
<dbReference type="PANTHER" id="PTHR43280">
    <property type="entry name" value="ARAC-FAMILY TRANSCRIPTIONAL REGULATOR"/>
    <property type="match status" value="1"/>
</dbReference>
<evidence type="ECO:0000259" key="4">
    <source>
        <dbReference type="PROSITE" id="PS01124"/>
    </source>
</evidence>
<name>A0A9X4KEG6_9BACL</name>
<feature type="domain" description="HTH araC/xylS-type" evidence="4">
    <location>
        <begin position="268"/>
        <end position="366"/>
    </location>
</feature>
<evidence type="ECO:0000313" key="6">
    <source>
        <dbReference type="Proteomes" id="UP001153387"/>
    </source>
</evidence>
<gene>
    <name evidence="5" type="ORF">OMP38_03895</name>
</gene>
<dbReference type="PROSITE" id="PS01124">
    <property type="entry name" value="HTH_ARAC_FAMILY_2"/>
    <property type="match status" value="1"/>
</dbReference>
<evidence type="ECO:0000313" key="5">
    <source>
        <dbReference type="EMBL" id="MDG0790089.1"/>
    </source>
</evidence>
<dbReference type="Proteomes" id="UP001153387">
    <property type="component" value="Unassembled WGS sequence"/>
</dbReference>
<keyword evidence="3" id="KW-0804">Transcription</keyword>
<dbReference type="InterPro" id="IPR018060">
    <property type="entry name" value="HTH_AraC"/>
</dbReference>
<dbReference type="Gene3D" id="1.10.10.60">
    <property type="entry name" value="Homeodomain-like"/>
    <property type="match status" value="1"/>
</dbReference>
<dbReference type="PANTHER" id="PTHR43280:SF10">
    <property type="entry name" value="REGULATORY PROTEIN POCR"/>
    <property type="match status" value="1"/>
</dbReference>
<dbReference type="GO" id="GO:0043565">
    <property type="term" value="F:sequence-specific DNA binding"/>
    <property type="evidence" value="ECO:0007669"/>
    <property type="project" value="InterPro"/>
</dbReference>
<sequence length="388" mass="44197">MIPLDADRRVLLVMARVDDYKPSYSLYDRGLLAYAIQNVVQEYLQGSVVMASVEMEPSRMLWFIQPEQLGTTAWDNCVSFVRGSLESVQQTCKELLETSISFVVRDGPVPWTRIGTVYEEYKRMLSQGLGMGAELLLTNRGVEQDQAPAEYNASQLNSKLELIKLQLERGHKEAFEAIFSVMMNEGKQHADSPGIQQEIYYSLATIFLSYLNQHFQGEPLQQVDLFKLTRMEEHASWGAAAEYFEGLAATIFSHTHVGMEREEHAVVNKIHQYVHEHLDKDVSLVCIGDAIGHNSKYLSRLYKKITGEDLSQYIARIKLARAQALLKETHMKIYEVSAAIGFFVRALFLPFFPQGNGLYSARIPGSAWQSIKNKNRGWSSPRFLFFPY</sequence>
<evidence type="ECO:0000256" key="3">
    <source>
        <dbReference type="ARBA" id="ARBA00023163"/>
    </source>
</evidence>
<dbReference type="RefSeq" id="WP_277563963.1">
    <property type="nucleotide sequence ID" value="NZ_JAPDHZ010000002.1"/>
</dbReference>
<comment type="caution">
    <text evidence="5">The sequence shown here is derived from an EMBL/GenBank/DDBJ whole genome shotgun (WGS) entry which is preliminary data.</text>
</comment>
<dbReference type="SMART" id="SM00342">
    <property type="entry name" value="HTH_ARAC"/>
    <property type="match status" value="1"/>
</dbReference>
<evidence type="ECO:0000256" key="2">
    <source>
        <dbReference type="ARBA" id="ARBA00023125"/>
    </source>
</evidence>
<keyword evidence="1" id="KW-0805">Transcription regulation</keyword>
<dbReference type="SUPFAM" id="SSF46689">
    <property type="entry name" value="Homeodomain-like"/>
    <property type="match status" value="1"/>
</dbReference>
<keyword evidence="6" id="KW-1185">Reference proteome</keyword>
<accession>A0A9X4KEG6</accession>
<reference evidence="5 6" key="1">
    <citation type="submission" date="2022-10" db="EMBL/GenBank/DDBJ databases">
        <title>Comparative genomic analysis of Cohnella hashimotonis sp. nov., isolated from the International Space Station.</title>
        <authorList>
            <person name="Simpson A."/>
            <person name="Venkateswaran K."/>
        </authorList>
    </citation>
    <scope>NUCLEOTIDE SEQUENCE [LARGE SCALE GENOMIC DNA]</scope>
    <source>
        <strain evidence="5 6">DSM 18997</strain>
    </source>
</reference>
<organism evidence="5 6">
    <name type="scientific">Cohnella ginsengisoli</name>
    <dbReference type="NCBI Taxonomy" id="425004"/>
    <lineage>
        <taxon>Bacteria</taxon>
        <taxon>Bacillati</taxon>
        <taxon>Bacillota</taxon>
        <taxon>Bacilli</taxon>
        <taxon>Bacillales</taxon>
        <taxon>Paenibacillaceae</taxon>
        <taxon>Cohnella</taxon>
    </lineage>
</organism>
<dbReference type="InterPro" id="IPR009057">
    <property type="entry name" value="Homeodomain-like_sf"/>
</dbReference>
<dbReference type="AlphaFoldDB" id="A0A9X4KEG6"/>
<dbReference type="GO" id="GO:0003700">
    <property type="term" value="F:DNA-binding transcription factor activity"/>
    <property type="evidence" value="ECO:0007669"/>
    <property type="project" value="InterPro"/>
</dbReference>
<evidence type="ECO:0000256" key="1">
    <source>
        <dbReference type="ARBA" id="ARBA00023015"/>
    </source>
</evidence>
<dbReference type="EMBL" id="JAPDHZ010000002">
    <property type="protein sequence ID" value="MDG0790089.1"/>
    <property type="molecule type" value="Genomic_DNA"/>
</dbReference>
<protein>
    <recommendedName>
        <fullName evidence="4">HTH araC/xylS-type domain-containing protein</fullName>
    </recommendedName>
</protein>